<dbReference type="RefSeq" id="WP_202856528.1">
    <property type="nucleotide sequence ID" value="NZ_JAEUGD010000042.1"/>
</dbReference>
<proteinExistence type="predicted"/>
<feature type="signal peptide" evidence="1">
    <location>
        <begin position="1"/>
        <end position="25"/>
    </location>
</feature>
<evidence type="ECO:0000313" key="2">
    <source>
        <dbReference type="EMBL" id="MBL6446997.1"/>
    </source>
</evidence>
<dbReference type="EMBL" id="JAEUGD010000042">
    <property type="protein sequence ID" value="MBL6446997.1"/>
    <property type="molecule type" value="Genomic_DNA"/>
</dbReference>
<evidence type="ECO:0008006" key="4">
    <source>
        <dbReference type="Google" id="ProtNLM"/>
    </source>
</evidence>
<protein>
    <recommendedName>
        <fullName evidence="4">Lipoprotein</fullName>
    </recommendedName>
</protein>
<dbReference type="AlphaFoldDB" id="A0A937FY89"/>
<dbReference type="Proteomes" id="UP000614216">
    <property type="component" value="Unassembled WGS sequence"/>
</dbReference>
<dbReference type="PROSITE" id="PS51257">
    <property type="entry name" value="PROKAR_LIPOPROTEIN"/>
    <property type="match status" value="1"/>
</dbReference>
<feature type="chain" id="PRO_5036783769" description="Lipoprotein" evidence="1">
    <location>
        <begin position="26"/>
        <end position="286"/>
    </location>
</feature>
<keyword evidence="1" id="KW-0732">Signal</keyword>
<evidence type="ECO:0000256" key="1">
    <source>
        <dbReference type="SAM" id="SignalP"/>
    </source>
</evidence>
<reference evidence="2" key="1">
    <citation type="submission" date="2021-01" db="EMBL/GenBank/DDBJ databases">
        <title>Fulvivirga kasyanovii gen. nov., sp nov., a novel member of the phylum Bacteroidetes isolated from seawater in a mussel farm.</title>
        <authorList>
            <person name="Zhao L.-H."/>
            <person name="Wang Z.-J."/>
        </authorList>
    </citation>
    <scope>NUCLEOTIDE SEQUENCE</scope>
    <source>
        <strain evidence="2">29W222</strain>
    </source>
</reference>
<sequence length="286" mass="31291">MKRISTLKNVIFFATFAASSFLFQACSEDENEVTTVSAEEELGIVENSSETETVVDEDLLLMDQAVAEISASGGRIEGDSLCVIVIRDEVAKTITLDFGDSCIGPYGRERSGKIIITYGGTFDDDMANRVITFENYYVNNKKITGAILLRDMNRNVDGNLTATRALEGYTIHYPDGNTFVMNGATTREWIEGEGDGIVASNVFKITGAYEGVSTRGRGFTHTITEPIIMNFGCRANGGFVRISGVKEMVINGIDRNRTRTVDYGDGSCDNEFTVTINDRVYTVTAS</sequence>
<accession>A0A937FY89</accession>
<name>A0A937FY89_9BACT</name>
<gene>
    <name evidence="2" type="ORF">JMN32_11800</name>
</gene>
<keyword evidence="3" id="KW-1185">Reference proteome</keyword>
<comment type="caution">
    <text evidence="2">The sequence shown here is derived from an EMBL/GenBank/DDBJ whole genome shotgun (WGS) entry which is preliminary data.</text>
</comment>
<organism evidence="2 3">
    <name type="scientific">Fulvivirga marina</name>
    <dbReference type="NCBI Taxonomy" id="2494733"/>
    <lineage>
        <taxon>Bacteria</taxon>
        <taxon>Pseudomonadati</taxon>
        <taxon>Bacteroidota</taxon>
        <taxon>Cytophagia</taxon>
        <taxon>Cytophagales</taxon>
        <taxon>Fulvivirgaceae</taxon>
        <taxon>Fulvivirga</taxon>
    </lineage>
</organism>
<evidence type="ECO:0000313" key="3">
    <source>
        <dbReference type="Proteomes" id="UP000614216"/>
    </source>
</evidence>